<keyword evidence="2" id="KW-1185">Reference proteome</keyword>
<dbReference type="EMBL" id="LHUG01000003">
    <property type="protein sequence ID" value="PAB01585.1"/>
    <property type="molecule type" value="Genomic_DNA"/>
</dbReference>
<proteinExistence type="predicted"/>
<organism evidence="1 2">
    <name type="scientific">Enterococcus canintestini</name>
    <dbReference type="NCBI Taxonomy" id="317010"/>
    <lineage>
        <taxon>Bacteria</taxon>
        <taxon>Bacillati</taxon>
        <taxon>Bacillota</taxon>
        <taxon>Bacilli</taxon>
        <taxon>Lactobacillales</taxon>
        <taxon>Enterococcaceae</taxon>
        <taxon>Enterococcus</taxon>
    </lineage>
</organism>
<accession>A0A267HVA7</accession>
<evidence type="ECO:0008006" key="3">
    <source>
        <dbReference type="Google" id="ProtNLM"/>
    </source>
</evidence>
<sequence length="105" mass="12077">MESLSEKLNEIITAELNETGKMYTIGKFTGLGWRFNDKVTGEPKVSLKQYDKTVNLYFFPQEDGQPLLPQYESVFKKSNMGKSCVRLKNLDDKKIAAIRQLLQKI</sequence>
<name>A0A267HVA7_9ENTE</name>
<evidence type="ECO:0000313" key="1">
    <source>
        <dbReference type="EMBL" id="PAB01585.1"/>
    </source>
</evidence>
<protein>
    <recommendedName>
        <fullName evidence="3">YdhG-like domain-containing protein</fullName>
    </recommendedName>
</protein>
<comment type="caution">
    <text evidence="1">The sequence shown here is derived from an EMBL/GenBank/DDBJ whole genome shotgun (WGS) entry which is preliminary data.</text>
</comment>
<dbReference type="Proteomes" id="UP000216797">
    <property type="component" value="Unassembled WGS sequence"/>
</dbReference>
<gene>
    <name evidence="1" type="ORF">AKL21_03775</name>
</gene>
<evidence type="ECO:0000313" key="2">
    <source>
        <dbReference type="Proteomes" id="UP000216797"/>
    </source>
</evidence>
<dbReference type="AlphaFoldDB" id="A0A267HVA7"/>
<dbReference type="RefSeq" id="WP_095006121.1">
    <property type="nucleotide sequence ID" value="NZ_LHUG01000003.1"/>
</dbReference>
<reference evidence="1 2" key="1">
    <citation type="submission" date="2015-08" db="EMBL/GenBank/DDBJ databases">
        <title>Enterococcus genome sequence.</title>
        <authorList>
            <person name="Acedo J.Z."/>
            <person name="Vederas J.C."/>
        </authorList>
    </citation>
    <scope>NUCLEOTIDE SEQUENCE [LARGE SCALE GENOMIC DNA]</scope>
    <source>
        <strain evidence="1 2">49</strain>
    </source>
</reference>